<keyword evidence="14" id="KW-0175">Coiled coil</keyword>
<dbReference type="InterPro" id="IPR011604">
    <property type="entry name" value="PDDEXK-like_dom_sf"/>
</dbReference>
<evidence type="ECO:0000256" key="5">
    <source>
        <dbReference type="ARBA" id="ARBA00022763"/>
    </source>
</evidence>
<keyword evidence="6" id="KW-0378">Hydrolase</keyword>
<dbReference type="Gene3D" id="3.90.320.10">
    <property type="match status" value="1"/>
</dbReference>
<dbReference type="InterPro" id="IPR049035">
    <property type="entry name" value="ADDB_N"/>
</dbReference>
<keyword evidence="4" id="KW-0547">Nucleotide-binding</keyword>
<evidence type="ECO:0000313" key="18">
    <source>
        <dbReference type="Proteomes" id="UP000824056"/>
    </source>
</evidence>
<evidence type="ECO:0000256" key="3">
    <source>
        <dbReference type="ARBA" id="ARBA00022723"/>
    </source>
</evidence>
<protein>
    <submittedName>
        <fullName evidence="17">Helicase-exonuclease AddAB subunit AddB</fullName>
    </submittedName>
</protein>
<dbReference type="Gene3D" id="3.40.50.300">
    <property type="entry name" value="P-loop containing nucleotide triphosphate hydrolases"/>
    <property type="match status" value="4"/>
</dbReference>
<evidence type="ECO:0000259" key="15">
    <source>
        <dbReference type="Pfam" id="PF12705"/>
    </source>
</evidence>
<evidence type="ECO:0000256" key="2">
    <source>
        <dbReference type="ARBA" id="ARBA00022722"/>
    </source>
</evidence>
<keyword evidence="3" id="KW-0479">Metal-binding</keyword>
<dbReference type="GO" id="GO:0046872">
    <property type="term" value="F:metal ion binding"/>
    <property type="evidence" value="ECO:0007669"/>
    <property type="project" value="UniProtKB-KW"/>
</dbReference>
<dbReference type="NCBIfam" id="TIGR02773">
    <property type="entry name" value="addB_Gpos"/>
    <property type="match status" value="1"/>
</dbReference>
<gene>
    <name evidence="17" type="primary">addB</name>
    <name evidence="17" type="ORF">H9809_08875</name>
</gene>
<evidence type="ECO:0000313" key="17">
    <source>
        <dbReference type="EMBL" id="HIZ65991.1"/>
    </source>
</evidence>
<keyword evidence="2" id="KW-0540">Nuclease</keyword>
<sequence length="1147" mass="131993">MGLQFIFGASGAGKSHYIYNKIIEESMENPGKQYIILVPEQFTMQTQKQLVTMHPRKGIMNIDVLSFERLALRVREELGEAGRELLEETGKSMVLRKVAQEKKKELKLLGSKMNKQGYVSQMKSMVSELRQYEITVQDLEELLEDLEDKPQLYYKLKDIKVLYQGFYDYLEGKYITQEEVLDVFARIASHSKKLRESILVLDGYTGFTPIQMQALEQLLTICRQVYVTVTIGEGEDPFRLGSSHQLFYLSRQTVDKLCKLAGENSIPFGETWIPGVKGAYQGRFRENPALAFLEKNLFRYGRKNFQDKEDAVHIRESLNPGTEMEETACLIHRMVRKEGYRYRDFAVITGDMEVYAPAASRAFEAYGIPCFIDQKHSLFFNPFVEYIRSAVNMVVENFSYESVFRLLRCGLTDITGPETDALENYVVAQGIRGLTAWKEEWVRSYRGEEPGEIVRLNQTREKLVGMWKPFNRAMKNPQARVVDYARALYGYICANHIERKLKDYEKKFQEQGETALAREYAQIYRIVMDLLDKLVDVLGQEIISAREFQEILEAGLSEAKVGIVPPTSDQVLVGDMERTRLKDVKILFFVGVNEGKLPKDSRGGKLLSDQNREELAGPLKEMGLALAPTAREELYTQKFYLYLNLTKPSHKVYISYSRLSQSGESLLPSYLVSQVERLFPKARKEEEIPLDMENIEGALSRIARDLGKREEKEPLFQELYSWFFRQPKWQTCLRNLVKAAYYVNPEDSIGKETAQALYGKELENSATRLEQFARCACSHFLLYGLELKERVRYEFSMADLGSLLHASLDLFAKRLREQGLSWTDLEEELRDKMAEECVDQVVAQSGQTVLLSSARNAYTVNRAKRMVKKSVWALQQQLRQGSFVPALTEWGFGPWDNIDALDIQLSQGRRISLTGRIDRIDLCQEEDKVYVKVMDYKSGNTKLDMVKLYYGLQLQLGLYLAAALELEQRRFPEKEIKPAGIFYYNIKDPVLNREDVKDWENPEPEILKKLKMDGIAGAEPEILVKLDKNLAAGKSVESMALPVKYTARGTLTSGSKVAGQEQFSWMIGYVNQKIREIGGDILEGKAQVNPYEQQKENACEYCPYRNVCGFDEKLPGYAYRRLPDMERDEVWEKMRESLEKDKTGEEE</sequence>
<keyword evidence="12" id="KW-0238">DNA-binding</keyword>
<organism evidence="17 18">
    <name type="scientific">Candidatus Blautia pullicola</name>
    <dbReference type="NCBI Taxonomy" id="2838498"/>
    <lineage>
        <taxon>Bacteria</taxon>
        <taxon>Bacillati</taxon>
        <taxon>Bacillota</taxon>
        <taxon>Clostridia</taxon>
        <taxon>Lachnospirales</taxon>
        <taxon>Lachnospiraceae</taxon>
        <taxon>Blautia</taxon>
    </lineage>
</organism>
<keyword evidence="7 17" id="KW-0347">Helicase</keyword>
<feature type="domain" description="ATP-dependent helicase/deoxyribonuclease subunit B N-terminal" evidence="16">
    <location>
        <begin position="5"/>
        <end position="294"/>
    </location>
</feature>
<evidence type="ECO:0000256" key="10">
    <source>
        <dbReference type="ARBA" id="ARBA00023004"/>
    </source>
</evidence>
<dbReference type="GO" id="GO:0004386">
    <property type="term" value="F:helicase activity"/>
    <property type="evidence" value="ECO:0007669"/>
    <property type="project" value="UniProtKB-KW"/>
</dbReference>
<dbReference type="InterPro" id="IPR014140">
    <property type="entry name" value="DNA_helicase_suAddB"/>
</dbReference>
<keyword evidence="8" id="KW-0269">Exonuclease</keyword>
<dbReference type="Pfam" id="PF21445">
    <property type="entry name" value="ADDB_N"/>
    <property type="match status" value="1"/>
</dbReference>
<keyword evidence="1" id="KW-0004">4Fe-4S</keyword>
<dbReference type="GO" id="GO:0004527">
    <property type="term" value="F:exonuclease activity"/>
    <property type="evidence" value="ECO:0007669"/>
    <property type="project" value="UniProtKB-KW"/>
</dbReference>
<evidence type="ECO:0000256" key="7">
    <source>
        <dbReference type="ARBA" id="ARBA00022806"/>
    </source>
</evidence>
<dbReference type="PANTHER" id="PTHR30591">
    <property type="entry name" value="RECBCD ENZYME SUBUNIT RECC"/>
    <property type="match status" value="1"/>
</dbReference>
<evidence type="ECO:0000256" key="11">
    <source>
        <dbReference type="ARBA" id="ARBA00023014"/>
    </source>
</evidence>
<name>A0A9D2JSR4_9FIRM</name>
<feature type="domain" description="PD-(D/E)XK endonuclease-like" evidence="15">
    <location>
        <begin position="765"/>
        <end position="1108"/>
    </location>
</feature>
<keyword evidence="13" id="KW-0234">DNA repair</keyword>
<dbReference type="EMBL" id="DXBG01000205">
    <property type="protein sequence ID" value="HIZ65991.1"/>
    <property type="molecule type" value="Genomic_DNA"/>
</dbReference>
<feature type="coiled-coil region" evidence="14">
    <location>
        <begin position="122"/>
        <end position="149"/>
    </location>
</feature>
<proteinExistence type="predicted"/>
<evidence type="ECO:0000256" key="1">
    <source>
        <dbReference type="ARBA" id="ARBA00022485"/>
    </source>
</evidence>
<dbReference type="AlphaFoldDB" id="A0A9D2JSR4"/>
<dbReference type="GO" id="GO:0003677">
    <property type="term" value="F:DNA binding"/>
    <property type="evidence" value="ECO:0007669"/>
    <property type="project" value="UniProtKB-KW"/>
</dbReference>
<dbReference type="GO" id="GO:0000724">
    <property type="term" value="P:double-strand break repair via homologous recombination"/>
    <property type="evidence" value="ECO:0007669"/>
    <property type="project" value="InterPro"/>
</dbReference>
<dbReference type="PANTHER" id="PTHR30591:SF1">
    <property type="entry name" value="RECBCD ENZYME SUBUNIT RECC"/>
    <property type="match status" value="1"/>
</dbReference>
<dbReference type="Proteomes" id="UP000824056">
    <property type="component" value="Unassembled WGS sequence"/>
</dbReference>
<keyword evidence="11" id="KW-0411">Iron-sulfur</keyword>
<dbReference type="InterPro" id="IPR038726">
    <property type="entry name" value="PDDEXK_AddAB-type"/>
</dbReference>
<comment type="caution">
    <text evidence="17">The sequence shown here is derived from an EMBL/GenBank/DDBJ whole genome shotgun (WGS) entry which is preliminary data.</text>
</comment>
<dbReference type="GO" id="GO:0051539">
    <property type="term" value="F:4 iron, 4 sulfur cluster binding"/>
    <property type="evidence" value="ECO:0007669"/>
    <property type="project" value="UniProtKB-KW"/>
</dbReference>
<keyword evidence="9" id="KW-0067">ATP-binding</keyword>
<keyword evidence="5" id="KW-0227">DNA damage</keyword>
<evidence type="ECO:0000256" key="8">
    <source>
        <dbReference type="ARBA" id="ARBA00022839"/>
    </source>
</evidence>
<dbReference type="SUPFAM" id="SSF52540">
    <property type="entry name" value="P-loop containing nucleoside triphosphate hydrolases"/>
    <property type="match status" value="1"/>
</dbReference>
<evidence type="ECO:0000256" key="14">
    <source>
        <dbReference type="SAM" id="Coils"/>
    </source>
</evidence>
<dbReference type="GO" id="GO:0005524">
    <property type="term" value="F:ATP binding"/>
    <property type="evidence" value="ECO:0007669"/>
    <property type="project" value="UniProtKB-KW"/>
</dbReference>
<evidence type="ECO:0000256" key="6">
    <source>
        <dbReference type="ARBA" id="ARBA00022801"/>
    </source>
</evidence>
<dbReference type="Pfam" id="PF12705">
    <property type="entry name" value="PDDEXK_1"/>
    <property type="match status" value="1"/>
</dbReference>
<accession>A0A9D2JSR4</accession>
<evidence type="ECO:0000259" key="16">
    <source>
        <dbReference type="Pfam" id="PF21445"/>
    </source>
</evidence>
<reference evidence="17" key="2">
    <citation type="submission" date="2021-04" db="EMBL/GenBank/DDBJ databases">
        <authorList>
            <person name="Gilroy R."/>
        </authorList>
    </citation>
    <scope>NUCLEOTIDE SEQUENCE</scope>
    <source>
        <strain evidence="17">1068</strain>
    </source>
</reference>
<reference evidence="17" key="1">
    <citation type="journal article" date="2021" name="PeerJ">
        <title>Extensive microbial diversity within the chicken gut microbiome revealed by metagenomics and culture.</title>
        <authorList>
            <person name="Gilroy R."/>
            <person name="Ravi A."/>
            <person name="Getino M."/>
            <person name="Pursley I."/>
            <person name="Horton D.L."/>
            <person name="Alikhan N.F."/>
            <person name="Baker D."/>
            <person name="Gharbi K."/>
            <person name="Hall N."/>
            <person name="Watson M."/>
            <person name="Adriaenssens E.M."/>
            <person name="Foster-Nyarko E."/>
            <person name="Jarju S."/>
            <person name="Secka A."/>
            <person name="Antonio M."/>
            <person name="Oren A."/>
            <person name="Chaudhuri R.R."/>
            <person name="La Ragione R."/>
            <person name="Hildebrand F."/>
            <person name="Pallen M.J."/>
        </authorList>
    </citation>
    <scope>NUCLEOTIDE SEQUENCE</scope>
    <source>
        <strain evidence="17">1068</strain>
    </source>
</reference>
<dbReference type="InterPro" id="IPR027417">
    <property type="entry name" value="P-loop_NTPase"/>
</dbReference>
<keyword evidence="10" id="KW-0408">Iron</keyword>
<evidence type="ECO:0000256" key="4">
    <source>
        <dbReference type="ARBA" id="ARBA00022741"/>
    </source>
</evidence>
<evidence type="ECO:0000256" key="13">
    <source>
        <dbReference type="ARBA" id="ARBA00023204"/>
    </source>
</evidence>
<evidence type="ECO:0000256" key="9">
    <source>
        <dbReference type="ARBA" id="ARBA00022840"/>
    </source>
</evidence>
<evidence type="ECO:0000256" key="12">
    <source>
        <dbReference type="ARBA" id="ARBA00023125"/>
    </source>
</evidence>